<evidence type="ECO:0000313" key="1">
    <source>
        <dbReference type="EMBL" id="CAA0125629.1"/>
    </source>
</evidence>
<evidence type="ECO:0000313" key="2">
    <source>
        <dbReference type="Proteomes" id="UP000441399"/>
    </source>
</evidence>
<dbReference type="InterPro" id="IPR018490">
    <property type="entry name" value="cNMP-bd_dom_sf"/>
</dbReference>
<gene>
    <name evidence="1" type="ORF">OPDIPICF_03514</name>
</gene>
<dbReference type="OrthoDB" id="9798104at2"/>
<reference evidence="1 2" key="1">
    <citation type="submission" date="2019-11" db="EMBL/GenBank/DDBJ databases">
        <authorList>
            <person name="Holert J."/>
        </authorList>
    </citation>
    <scope>NUCLEOTIDE SEQUENCE [LARGE SCALE GENOMIC DNA]</scope>
    <source>
        <strain evidence="1">SB11_3</strain>
    </source>
</reference>
<organism evidence="1 2">
    <name type="scientific">BD1-7 clade bacterium</name>
    <dbReference type="NCBI Taxonomy" id="2029982"/>
    <lineage>
        <taxon>Bacteria</taxon>
        <taxon>Pseudomonadati</taxon>
        <taxon>Pseudomonadota</taxon>
        <taxon>Gammaproteobacteria</taxon>
        <taxon>Cellvibrionales</taxon>
        <taxon>Spongiibacteraceae</taxon>
        <taxon>BD1-7 clade</taxon>
    </lineage>
</organism>
<proteinExistence type="predicted"/>
<dbReference type="CDD" id="cd00038">
    <property type="entry name" value="CAP_ED"/>
    <property type="match status" value="1"/>
</dbReference>
<sequence length="196" mass="22582">MTASHSVLQALKHALDDYYPISDSTWQAFQAIITVRRLDKHDVLYPAGSIPSSFAWVYHGLIRGYVSDEKGNEYNKKFFDEEKFPGAMSALLTHTPSKLAFDALEETLLVEIDFIRYRQLLLAHDDLKMFQIHYLETNWLLEKDAREIAIVQLDASARYQQFLADNPSLAERLPQYHIASHLGITPTQLSRIRKNT</sequence>
<dbReference type="Gene3D" id="2.60.120.10">
    <property type="entry name" value="Jelly Rolls"/>
    <property type="match status" value="1"/>
</dbReference>
<dbReference type="InterPro" id="IPR014710">
    <property type="entry name" value="RmlC-like_jellyroll"/>
</dbReference>
<dbReference type="EMBL" id="CACSIO010000062">
    <property type="protein sequence ID" value="CAA0125629.1"/>
    <property type="molecule type" value="Genomic_DNA"/>
</dbReference>
<evidence type="ECO:0008006" key="3">
    <source>
        <dbReference type="Google" id="ProtNLM"/>
    </source>
</evidence>
<name>A0A5S9R0S2_9GAMM</name>
<dbReference type="SUPFAM" id="SSF51206">
    <property type="entry name" value="cAMP-binding domain-like"/>
    <property type="match status" value="1"/>
</dbReference>
<protein>
    <recommendedName>
        <fullName evidence="3">Cyclic nucleotide-binding domain-containing protein</fullName>
    </recommendedName>
</protein>
<dbReference type="Proteomes" id="UP000441399">
    <property type="component" value="Unassembled WGS sequence"/>
</dbReference>
<dbReference type="AlphaFoldDB" id="A0A5S9R0S2"/>
<accession>A0A5S9R0S2</accession>
<dbReference type="InterPro" id="IPR000595">
    <property type="entry name" value="cNMP-bd_dom"/>
</dbReference>
<keyword evidence="2" id="KW-1185">Reference proteome</keyword>